<organism evidence="1">
    <name type="scientific">Oikopleura dioica</name>
    <name type="common">Tunicate</name>
    <dbReference type="NCBI Taxonomy" id="34765"/>
    <lineage>
        <taxon>Eukaryota</taxon>
        <taxon>Metazoa</taxon>
        <taxon>Chordata</taxon>
        <taxon>Tunicata</taxon>
        <taxon>Appendicularia</taxon>
        <taxon>Copelata</taxon>
        <taxon>Oikopleuridae</taxon>
        <taxon>Oikopleura</taxon>
    </lineage>
</organism>
<evidence type="ECO:0000313" key="2">
    <source>
        <dbReference type="Proteomes" id="UP000001307"/>
    </source>
</evidence>
<dbReference type="AlphaFoldDB" id="E4XMD6"/>
<reference evidence="1" key="1">
    <citation type="journal article" date="2010" name="Science">
        <title>Plasticity of animal genome architecture unmasked by rapid evolution of a pelagic tunicate.</title>
        <authorList>
            <person name="Denoeud F."/>
            <person name="Henriet S."/>
            <person name="Mungpakdee S."/>
            <person name="Aury J.M."/>
            <person name="Da Silva C."/>
            <person name="Brinkmann H."/>
            <person name="Mikhaleva J."/>
            <person name="Olsen L.C."/>
            <person name="Jubin C."/>
            <person name="Canestro C."/>
            <person name="Bouquet J.M."/>
            <person name="Danks G."/>
            <person name="Poulain J."/>
            <person name="Campsteijn C."/>
            <person name="Adamski M."/>
            <person name="Cross I."/>
            <person name="Yadetie F."/>
            <person name="Muffato M."/>
            <person name="Louis A."/>
            <person name="Butcher S."/>
            <person name="Tsagkogeorga G."/>
            <person name="Konrad A."/>
            <person name="Singh S."/>
            <person name="Jensen M.F."/>
            <person name="Cong E.H."/>
            <person name="Eikeseth-Otteraa H."/>
            <person name="Noel B."/>
            <person name="Anthouard V."/>
            <person name="Porcel B.M."/>
            <person name="Kachouri-Lafond R."/>
            <person name="Nishino A."/>
            <person name="Ugolini M."/>
            <person name="Chourrout P."/>
            <person name="Nishida H."/>
            <person name="Aasland R."/>
            <person name="Huzurbazar S."/>
            <person name="Westhof E."/>
            <person name="Delsuc F."/>
            <person name="Lehrach H."/>
            <person name="Reinhardt R."/>
            <person name="Weissenbach J."/>
            <person name="Roy S.W."/>
            <person name="Artiguenave F."/>
            <person name="Postlethwait J.H."/>
            <person name="Manak J.R."/>
            <person name="Thompson E.M."/>
            <person name="Jaillon O."/>
            <person name="Du Pasquier L."/>
            <person name="Boudinot P."/>
            <person name="Liberles D.A."/>
            <person name="Volff J.N."/>
            <person name="Philippe H."/>
            <person name="Lenhard B."/>
            <person name="Roest Crollius H."/>
            <person name="Wincker P."/>
            <person name="Chourrout D."/>
        </authorList>
    </citation>
    <scope>NUCLEOTIDE SEQUENCE [LARGE SCALE GENOMIC DNA]</scope>
</reference>
<evidence type="ECO:0000313" key="1">
    <source>
        <dbReference type="EMBL" id="CBY11143.1"/>
    </source>
</evidence>
<sequence length="55" mass="6579">MPSKIFLEFLKKLTFPKKTPYKDEMKKKRHQSGYNDNFKDLRLIDAEKISSAIIF</sequence>
<dbReference type="InParanoid" id="E4XMD6"/>
<proteinExistence type="predicted"/>
<protein>
    <submittedName>
        <fullName evidence="1">Uncharacterized protein</fullName>
    </submittedName>
</protein>
<dbReference type="Proteomes" id="UP000001307">
    <property type="component" value="Unassembled WGS sequence"/>
</dbReference>
<gene>
    <name evidence="1" type="ORF">GSOID_T00015325001</name>
</gene>
<accession>E4XMD6</accession>
<dbReference type="EMBL" id="FN653076">
    <property type="protein sequence ID" value="CBY11143.1"/>
    <property type="molecule type" value="Genomic_DNA"/>
</dbReference>
<name>E4XMD6_OIKDI</name>
<keyword evidence="2" id="KW-1185">Reference proteome</keyword>